<feature type="compositionally biased region" description="Acidic residues" evidence="1">
    <location>
        <begin position="1"/>
        <end position="15"/>
    </location>
</feature>
<dbReference type="EMBL" id="JAULUE010002052">
    <property type="protein sequence ID" value="KAK5899354.1"/>
    <property type="molecule type" value="Genomic_DNA"/>
</dbReference>
<feature type="compositionally biased region" description="Low complexity" evidence="1">
    <location>
        <begin position="484"/>
        <end position="494"/>
    </location>
</feature>
<feature type="region of interest" description="Disordered" evidence="1">
    <location>
        <begin position="1188"/>
        <end position="1290"/>
    </location>
</feature>
<feature type="compositionally biased region" description="Acidic residues" evidence="1">
    <location>
        <begin position="927"/>
        <end position="944"/>
    </location>
</feature>
<evidence type="ECO:0000259" key="2">
    <source>
        <dbReference type="Pfam" id="PF15363"/>
    </source>
</evidence>
<accession>A0AAN8C942</accession>
<feature type="compositionally biased region" description="Polar residues" evidence="1">
    <location>
        <begin position="1376"/>
        <end position="1388"/>
    </location>
</feature>
<evidence type="ECO:0000313" key="3">
    <source>
        <dbReference type="EMBL" id="KAK5899354.1"/>
    </source>
</evidence>
<feature type="compositionally biased region" description="Basic and acidic residues" evidence="1">
    <location>
        <begin position="671"/>
        <end position="694"/>
    </location>
</feature>
<feature type="compositionally biased region" description="Polar residues" evidence="1">
    <location>
        <begin position="1125"/>
        <end position="1135"/>
    </location>
</feature>
<feature type="compositionally biased region" description="Low complexity" evidence="1">
    <location>
        <begin position="959"/>
        <end position="970"/>
    </location>
</feature>
<feature type="compositionally biased region" description="Polar residues" evidence="1">
    <location>
        <begin position="340"/>
        <end position="352"/>
    </location>
</feature>
<feature type="region of interest" description="Disordered" evidence="1">
    <location>
        <begin position="440"/>
        <end position="769"/>
    </location>
</feature>
<feature type="region of interest" description="Disordered" evidence="1">
    <location>
        <begin position="1090"/>
        <end position="1147"/>
    </location>
</feature>
<feature type="region of interest" description="Disordered" evidence="1">
    <location>
        <begin position="1338"/>
        <end position="1406"/>
    </location>
</feature>
<sequence length="1494" mass="157500">MKPDGDTMETTEPTEDAAVAEPSSLQDNTTEEAPSQPEEAAIDVAPETIPKGNGKPVAADSKVKPKGVSTKTQPAAKSAGPSGSRPGTSSHRTVNDVKSSANVSAAKKTATTTKAASAAGGGPKRPVGAAASSTIKTGVLSRTPDKKPVGPARTTSAAASTATNGSKPTTVNSVPKKRPVAETAARPKTTAPASRAAASTASKPSTSTTSKAVGATTKPVTSVVSKTTRPTTAPSTSRPASTTSRPTTAALKPPTTAAARTAASRVNTAPPTGRTTAAQPPRTVAAKKDVSRPTSATVANKPLAATTTADAKKTARPTAPVKLNTASKCSTTTKAADPKVSQTKVPAKSTPTKKPVASVLSLAQNKQPFGRSPPASPANRPANSSTPQAKRRTKPTQAVLPFTATKNAGVSSILKAAAGAQRAAGGAGAAVETPPVLAQSTTLDVVPQETAVRQEAASSPPQTPSSTLLPQTPTPLMETESSALLPTTQEQTPAPAEPALPPVACPPDYTEEPGYQTPSTSKALPAAAAAAANSLSLKVPPTNLNEEEDEEEEEEREGSQLVSVSEMSGTTQPTEESRPGSAGPVGGSAWKAGGALFSELDSEEVSGSQQGASELSAPGVLEGTESMDDLGDGSLKGAIDMEGASAGSPDFEKVPDIPANDFDEDDDFDDDRVCDMDVGSERADEPQRLRHDNDANDEEEEEDEDVEMASEGVTESGLESYGNADEDDFAEDERLDNLNRVAEPPPPLQLPSAPAAQWEQPNPFVDPWHADPEHQQLLVAVSQPEQEAGVAAASPSADSWHADSETPTQASAWLELGSAPLVPGNQEAPHQSSVKDEPRDLAPMQTLAPVLLSAPPMSLSSTLSSETSTPEELCDYNRDGKAQDVHAPALSPQPELDHEEAETLPADEVLGGPATSPTNNPSSTSVTEDEANNTEGEAQLDDSLETTLHADEVLGGPATSPTSNPSSPSVTEDEASDTEGEAQLDDSLEKTMVSQHITFDIQSPSQRCLSTVEEGEEADTEEARAGEDTTPPSATSLASYGFDTMTTASNAQSTGESCVRSPGIFSLEELPEEAKEPCLIPQPHTPPCFAEHQYIDCGKQESDSAEPAENTSRGVPGPEEAPDPSSAQSTLQQAEENPEDVQPPYYSAICEKTENSFAGFAALPQPHRRDHSAYPRTYCDLVKPLVAAPPPKLTCADLPPRNMGQKALSPQLRRLEQHQRQLLEMQLRRDQQSRPLEEAEQERKTREEEEARKKKDEAEEEIKRNKEELERKTQELAKKEEEEEKRRRELELQQHQELKERQQIMQWQQELQQANEEQAELLLASSVLCTIYEALENSDGEEELNPTKEETPNGDLIDDERGDSPPSTESPPLRDSPQTSTDPSQDGDSSSPCPPESPERPPPLELDWGKKVDIVQQLINQTLLLNRGGCSSLLLLPRGAGGTLSPLESSLWPSLLPPLTPPSATVTSVSSFSPEATGSSPQGEWTVVELETHH</sequence>
<dbReference type="Pfam" id="PF15363">
    <property type="entry name" value="BTBD8_C"/>
    <property type="match status" value="1"/>
</dbReference>
<feature type="compositionally biased region" description="Polar residues" evidence="1">
    <location>
        <begin position="1031"/>
        <end position="1056"/>
    </location>
</feature>
<feature type="compositionally biased region" description="Acidic residues" evidence="1">
    <location>
        <begin position="661"/>
        <end position="670"/>
    </location>
</feature>
<feature type="compositionally biased region" description="Polar residues" evidence="1">
    <location>
        <begin position="560"/>
        <end position="574"/>
    </location>
</feature>
<keyword evidence="4" id="KW-1185">Reference proteome</keyword>
<evidence type="ECO:0000313" key="4">
    <source>
        <dbReference type="Proteomes" id="UP001335648"/>
    </source>
</evidence>
<feature type="region of interest" description="Disordered" evidence="1">
    <location>
        <begin position="784"/>
        <end position="1059"/>
    </location>
</feature>
<feature type="compositionally biased region" description="Polar residues" evidence="1">
    <location>
        <begin position="164"/>
        <end position="173"/>
    </location>
</feature>
<feature type="compositionally biased region" description="Low complexity" evidence="1">
    <location>
        <begin position="851"/>
        <end position="871"/>
    </location>
</feature>
<feature type="compositionally biased region" description="Polar residues" evidence="1">
    <location>
        <begin position="992"/>
        <end position="1009"/>
    </location>
</feature>
<name>A0AAN8C942_9TELE</name>
<dbReference type="Proteomes" id="UP001335648">
    <property type="component" value="Unassembled WGS sequence"/>
</dbReference>
<feature type="compositionally biased region" description="Basic and acidic residues" evidence="1">
    <location>
        <begin position="1213"/>
        <end position="1290"/>
    </location>
</feature>
<feature type="compositionally biased region" description="Pro residues" evidence="1">
    <location>
        <begin position="495"/>
        <end position="505"/>
    </location>
</feature>
<feature type="compositionally biased region" description="Low complexity" evidence="1">
    <location>
        <begin position="183"/>
        <end position="269"/>
    </location>
</feature>
<proteinExistence type="predicted"/>
<feature type="compositionally biased region" description="Basic and acidic residues" evidence="1">
    <location>
        <begin position="875"/>
        <end position="884"/>
    </location>
</feature>
<feature type="region of interest" description="Disordered" evidence="1">
    <location>
        <begin position="1"/>
        <end position="407"/>
    </location>
</feature>
<protein>
    <recommendedName>
        <fullName evidence="2">BTB/POZ domain-containing protein</fullName>
    </recommendedName>
</protein>
<feature type="compositionally biased region" description="Pro residues" evidence="1">
    <location>
        <begin position="1392"/>
        <end position="1404"/>
    </location>
</feature>
<dbReference type="PANTHER" id="PTHR22427">
    <property type="entry name" value="GH15728P"/>
    <property type="match status" value="1"/>
</dbReference>
<feature type="domain" description="BTB/POZ" evidence="2">
    <location>
        <begin position="1450"/>
        <end position="1494"/>
    </location>
</feature>
<feature type="compositionally biased region" description="Low complexity" evidence="1">
    <location>
        <begin position="915"/>
        <end position="926"/>
    </location>
</feature>
<gene>
    <name evidence="3" type="ORF">CesoFtcFv8_008844</name>
</gene>
<feature type="compositionally biased region" description="Acidic residues" evidence="1">
    <location>
        <begin position="695"/>
        <end position="708"/>
    </location>
</feature>
<feature type="region of interest" description="Disordered" evidence="1">
    <location>
        <begin position="1466"/>
        <end position="1485"/>
    </location>
</feature>
<dbReference type="PANTHER" id="PTHR22427:SF8">
    <property type="entry name" value="PROLINE-RICH PROTEIN 36"/>
    <property type="match status" value="1"/>
</dbReference>
<feature type="compositionally biased region" description="Low complexity" evidence="1">
    <location>
        <begin position="316"/>
        <end position="335"/>
    </location>
</feature>
<feature type="compositionally biased region" description="Low complexity" evidence="1">
    <location>
        <begin position="98"/>
        <end position="118"/>
    </location>
</feature>
<dbReference type="InterPro" id="IPR027907">
    <property type="entry name" value="BTBD8_C"/>
</dbReference>
<reference evidence="3 4" key="1">
    <citation type="journal article" date="2023" name="Mol. Biol. Evol.">
        <title>Genomics of Secondarily Temperate Adaptation in the Only Non-Antarctic Icefish.</title>
        <authorList>
            <person name="Rivera-Colon A.G."/>
            <person name="Rayamajhi N."/>
            <person name="Minhas B.F."/>
            <person name="Madrigal G."/>
            <person name="Bilyk K.T."/>
            <person name="Yoon V."/>
            <person name="Hune M."/>
            <person name="Gregory S."/>
            <person name="Cheng C.H.C."/>
            <person name="Catchen J.M."/>
        </authorList>
    </citation>
    <scope>NUCLEOTIDE SEQUENCE [LARGE SCALE GENOMIC DNA]</scope>
    <source>
        <strain evidence="3">JC2023a</strain>
    </source>
</reference>
<feature type="compositionally biased region" description="Low complexity" evidence="1">
    <location>
        <begin position="458"/>
        <end position="476"/>
    </location>
</feature>
<feature type="compositionally biased region" description="Acidic residues" evidence="1">
    <location>
        <begin position="724"/>
        <end position="734"/>
    </location>
</feature>
<feature type="compositionally biased region" description="Low complexity" evidence="1">
    <location>
        <begin position="154"/>
        <end position="163"/>
    </location>
</feature>
<organism evidence="3 4">
    <name type="scientific">Champsocephalus esox</name>
    <name type="common">pike icefish</name>
    <dbReference type="NCBI Taxonomy" id="159716"/>
    <lineage>
        <taxon>Eukaryota</taxon>
        <taxon>Metazoa</taxon>
        <taxon>Chordata</taxon>
        <taxon>Craniata</taxon>
        <taxon>Vertebrata</taxon>
        <taxon>Euteleostomi</taxon>
        <taxon>Actinopterygii</taxon>
        <taxon>Neopterygii</taxon>
        <taxon>Teleostei</taxon>
        <taxon>Neoteleostei</taxon>
        <taxon>Acanthomorphata</taxon>
        <taxon>Eupercaria</taxon>
        <taxon>Perciformes</taxon>
        <taxon>Notothenioidei</taxon>
        <taxon>Channichthyidae</taxon>
        <taxon>Champsocephalus</taxon>
    </lineage>
</organism>
<feature type="compositionally biased region" description="Acidic residues" evidence="1">
    <location>
        <begin position="971"/>
        <end position="986"/>
    </location>
</feature>
<comment type="caution">
    <text evidence="3">The sequence shown here is derived from an EMBL/GenBank/DDBJ whole genome shotgun (WGS) entry which is preliminary data.</text>
</comment>
<feature type="compositionally biased region" description="Acidic residues" evidence="1">
    <location>
        <begin position="545"/>
        <end position="556"/>
    </location>
</feature>
<feature type="compositionally biased region" description="Polar residues" evidence="1">
    <location>
        <begin position="23"/>
        <end position="33"/>
    </location>
</feature>
<evidence type="ECO:0000256" key="1">
    <source>
        <dbReference type="SAM" id="MobiDB-lite"/>
    </source>
</evidence>